<comment type="caution">
    <text evidence="1">The sequence shown here is derived from an EMBL/GenBank/DDBJ whole genome shotgun (WGS) entry which is preliminary data.</text>
</comment>
<dbReference type="Proteomes" id="UP000836387">
    <property type="component" value="Unassembled WGS sequence"/>
</dbReference>
<evidence type="ECO:0000313" key="1">
    <source>
        <dbReference type="EMBL" id="CAG9937259.1"/>
    </source>
</evidence>
<keyword evidence="2" id="KW-1185">Reference proteome</keyword>
<proteinExistence type="predicted"/>
<organism evidence="1 2">
    <name type="scientific">Clonostachys rosea f. rosea IK726</name>
    <dbReference type="NCBI Taxonomy" id="1349383"/>
    <lineage>
        <taxon>Eukaryota</taxon>
        <taxon>Fungi</taxon>
        <taxon>Dikarya</taxon>
        <taxon>Ascomycota</taxon>
        <taxon>Pezizomycotina</taxon>
        <taxon>Sordariomycetes</taxon>
        <taxon>Hypocreomycetidae</taxon>
        <taxon>Hypocreales</taxon>
        <taxon>Bionectriaceae</taxon>
        <taxon>Clonostachys</taxon>
    </lineage>
</organism>
<evidence type="ECO:0000313" key="2">
    <source>
        <dbReference type="Proteomes" id="UP000836387"/>
    </source>
</evidence>
<sequence>MFIFSQIRLSIRNRDELRRDIDALTKTLACTDSARHVQSLSLVGFLDHTKPRNEKGTFENTDYLDWWKVTQNCEPLIDHVIPIKEPIPRGTYVVYDECVIEENSDEDRAWVPVVTFIKALPSLVKLIFCSWRDSDGDDDFNQEAIMELVAHLAPNLKQVTMVKFTPNLSPKYNL</sequence>
<reference evidence="1" key="1">
    <citation type="submission" date="2020-04" db="EMBL/GenBank/DDBJ databases">
        <authorList>
            <person name="Broberg M."/>
        </authorList>
    </citation>
    <scope>NUCLEOTIDE SEQUENCE</scope>
</reference>
<name>A0ACA9T8N0_BIOOC</name>
<gene>
    <name evidence="1" type="ORF">CRV2_00004445</name>
</gene>
<reference evidence="1" key="2">
    <citation type="submission" date="2021-10" db="EMBL/GenBank/DDBJ databases">
        <authorList>
            <person name="Piombo E."/>
        </authorList>
    </citation>
    <scope>NUCLEOTIDE SEQUENCE</scope>
</reference>
<protein>
    <submittedName>
        <fullName evidence="1">Uncharacterized protein</fullName>
    </submittedName>
</protein>
<dbReference type="EMBL" id="CADEHS020000001">
    <property type="protein sequence ID" value="CAG9937259.1"/>
    <property type="molecule type" value="Genomic_DNA"/>
</dbReference>
<accession>A0ACA9T8N0</accession>